<dbReference type="SMART" id="SM00256">
    <property type="entry name" value="FBOX"/>
    <property type="match status" value="1"/>
</dbReference>
<sequence>MLQRLPFEVELEIIEYVDVRDIISLQLACKSLYNLIEGHSKLIWRRCLKRQCVENGLFWPTYKDLSTAAEYKHASILPILSSRAYQSATKKGKEIPHTVTKLAFPPDHSLAALEDIYLVPGGRYLLTFEKGWMAVWDLNPPGEQLKPKEMMHHWVGPFDNLVCINMVDNGKLHVVLSFTGEEQPVTSSDSTIFVCISTYEFFEIEVSDEGAFEVRSLSRFCIVHLGEEFVNVYTVLGGKVTFHVNGKDFDTTLVWDYVRNGYAGWKLGGITDICEVFSSDDHIFYINEEGLHAAKIPPLKPNDIGGVLLRVLAQDVLVPTSFYSYGVKYDIASAEQVIGGDLRWGILEDEPLIFQIKEHIDGMLRIHRYQFKFDATDDQKSSLKLLETSECNMTEYKNLASRPYQVCDNRLAMIWAEEVAEFDWHVSQLFLSLSSPVVDGPAAAVELEKRERKELRLIPFGAHIELAKSAHAYEFCAATGKAAILWSSEDPDTGLVAETWINYYDFLASP</sequence>
<dbReference type="PROSITE" id="PS50181">
    <property type="entry name" value="FBOX"/>
    <property type="match status" value="1"/>
</dbReference>
<dbReference type="Gene3D" id="1.20.1280.50">
    <property type="match status" value="1"/>
</dbReference>
<reference evidence="2 3" key="1">
    <citation type="journal article" date="2020" name="ISME J.">
        <title>Uncovering the hidden diversity of litter-decomposition mechanisms in mushroom-forming fungi.</title>
        <authorList>
            <person name="Floudas D."/>
            <person name="Bentzer J."/>
            <person name="Ahren D."/>
            <person name="Johansson T."/>
            <person name="Persson P."/>
            <person name="Tunlid A."/>
        </authorList>
    </citation>
    <scope>NUCLEOTIDE SEQUENCE [LARGE SCALE GENOMIC DNA]</scope>
    <source>
        <strain evidence="2 3">CBS 175.51</strain>
    </source>
</reference>
<dbReference type="OrthoDB" id="2688364at2759"/>
<feature type="domain" description="F-box" evidence="1">
    <location>
        <begin position="1"/>
        <end position="47"/>
    </location>
</feature>
<dbReference type="AlphaFoldDB" id="A0A8H5CFQ4"/>
<dbReference type="InterPro" id="IPR001810">
    <property type="entry name" value="F-box_dom"/>
</dbReference>
<evidence type="ECO:0000259" key="1">
    <source>
        <dbReference type="PROSITE" id="PS50181"/>
    </source>
</evidence>
<dbReference type="SUPFAM" id="SSF81383">
    <property type="entry name" value="F-box domain"/>
    <property type="match status" value="1"/>
</dbReference>
<dbReference type="EMBL" id="JAACJK010000002">
    <property type="protein sequence ID" value="KAF5340935.1"/>
    <property type="molecule type" value="Genomic_DNA"/>
</dbReference>
<accession>A0A8H5CFQ4</accession>
<protein>
    <recommendedName>
        <fullName evidence="1">F-box domain-containing protein</fullName>
    </recommendedName>
</protein>
<dbReference type="CDD" id="cd09917">
    <property type="entry name" value="F-box_SF"/>
    <property type="match status" value="1"/>
</dbReference>
<evidence type="ECO:0000313" key="3">
    <source>
        <dbReference type="Proteomes" id="UP000541558"/>
    </source>
</evidence>
<proteinExistence type="predicted"/>
<dbReference type="Proteomes" id="UP000541558">
    <property type="component" value="Unassembled WGS sequence"/>
</dbReference>
<dbReference type="Pfam" id="PF12937">
    <property type="entry name" value="F-box-like"/>
    <property type="match status" value="1"/>
</dbReference>
<dbReference type="InterPro" id="IPR036047">
    <property type="entry name" value="F-box-like_dom_sf"/>
</dbReference>
<keyword evidence="3" id="KW-1185">Reference proteome</keyword>
<name>A0A8H5CFQ4_9AGAR</name>
<organism evidence="2 3">
    <name type="scientific">Ephemerocybe angulata</name>
    <dbReference type="NCBI Taxonomy" id="980116"/>
    <lineage>
        <taxon>Eukaryota</taxon>
        <taxon>Fungi</taxon>
        <taxon>Dikarya</taxon>
        <taxon>Basidiomycota</taxon>
        <taxon>Agaricomycotina</taxon>
        <taxon>Agaricomycetes</taxon>
        <taxon>Agaricomycetidae</taxon>
        <taxon>Agaricales</taxon>
        <taxon>Agaricineae</taxon>
        <taxon>Psathyrellaceae</taxon>
        <taxon>Ephemerocybe</taxon>
    </lineage>
</organism>
<comment type="caution">
    <text evidence="2">The sequence shown here is derived from an EMBL/GenBank/DDBJ whole genome shotgun (WGS) entry which is preliminary data.</text>
</comment>
<evidence type="ECO:0000313" key="2">
    <source>
        <dbReference type="EMBL" id="KAF5340935.1"/>
    </source>
</evidence>
<gene>
    <name evidence="2" type="ORF">D9611_005865</name>
</gene>